<evidence type="ECO:0000256" key="5">
    <source>
        <dbReference type="ARBA" id="ARBA00022801"/>
    </source>
</evidence>
<dbReference type="PANTHER" id="PTHR10030">
    <property type="entry name" value="ALPHA-L-FUCOSIDASE"/>
    <property type="match status" value="1"/>
</dbReference>
<evidence type="ECO:0000313" key="9">
    <source>
        <dbReference type="EMBL" id="MBB2499068.1"/>
    </source>
</evidence>
<dbReference type="EMBL" id="JACJHR010000008">
    <property type="protein sequence ID" value="MBB2499068.1"/>
    <property type="molecule type" value="Genomic_DNA"/>
</dbReference>
<dbReference type="SMART" id="SM00812">
    <property type="entry name" value="Alpha_L_fucos"/>
    <property type="match status" value="1"/>
</dbReference>
<feature type="chain" id="PRO_5034090883" description="alpha-L-fucosidase" evidence="7">
    <location>
        <begin position="47"/>
        <end position="489"/>
    </location>
</feature>
<evidence type="ECO:0000313" key="10">
    <source>
        <dbReference type="Proteomes" id="UP000550260"/>
    </source>
</evidence>
<dbReference type="Gene3D" id="3.20.20.80">
    <property type="entry name" value="Glycosidases"/>
    <property type="match status" value="1"/>
</dbReference>
<dbReference type="GO" id="GO:0016139">
    <property type="term" value="P:glycoside catabolic process"/>
    <property type="evidence" value="ECO:0007669"/>
    <property type="project" value="TreeGrafter"/>
</dbReference>
<dbReference type="InterPro" id="IPR017853">
    <property type="entry name" value="GH"/>
</dbReference>
<evidence type="ECO:0000256" key="7">
    <source>
        <dbReference type="SAM" id="SignalP"/>
    </source>
</evidence>
<protein>
    <recommendedName>
        <fullName evidence="3">alpha-L-fucosidase</fullName>
        <ecNumber evidence="3">3.2.1.51</ecNumber>
    </recommendedName>
</protein>
<accession>A0A8E2B3V0</accession>
<feature type="signal peptide" evidence="7">
    <location>
        <begin position="1"/>
        <end position="46"/>
    </location>
</feature>
<dbReference type="GO" id="GO:0006004">
    <property type="term" value="P:fucose metabolic process"/>
    <property type="evidence" value="ECO:0007669"/>
    <property type="project" value="InterPro"/>
</dbReference>
<keyword evidence="6" id="KW-0326">Glycosidase</keyword>
<keyword evidence="5" id="KW-0378">Hydrolase</keyword>
<evidence type="ECO:0000256" key="6">
    <source>
        <dbReference type="ARBA" id="ARBA00023295"/>
    </source>
</evidence>
<name>A0A8E2B3V0_9PSEU</name>
<dbReference type="AlphaFoldDB" id="A0A8E2B3V0"/>
<dbReference type="RefSeq" id="WP_183123416.1">
    <property type="nucleotide sequence ID" value="NZ_JACJHR010000008.1"/>
</dbReference>
<comment type="caution">
    <text evidence="9">The sequence shown here is derived from an EMBL/GenBank/DDBJ whole genome shotgun (WGS) entry which is preliminary data.</text>
</comment>
<evidence type="ECO:0000256" key="1">
    <source>
        <dbReference type="ARBA" id="ARBA00004071"/>
    </source>
</evidence>
<reference evidence="9 10" key="1">
    <citation type="submission" date="2020-08" db="EMBL/GenBank/DDBJ databases">
        <title>Amycolatopsis echigonensis JCM 21831.</title>
        <authorList>
            <person name="Tedsree N."/>
            <person name="Kuncharoen N."/>
            <person name="Likhitwitayawuid K."/>
            <person name="Tanasupawat S."/>
        </authorList>
    </citation>
    <scope>NUCLEOTIDE SEQUENCE [LARGE SCALE GENOMIC DNA]</scope>
    <source>
        <strain evidence="9 10">JCM 21831</strain>
    </source>
</reference>
<dbReference type="PRINTS" id="PR00741">
    <property type="entry name" value="GLHYDRLASE29"/>
</dbReference>
<dbReference type="Proteomes" id="UP000550260">
    <property type="component" value="Unassembled WGS sequence"/>
</dbReference>
<evidence type="ECO:0000256" key="4">
    <source>
        <dbReference type="ARBA" id="ARBA00022729"/>
    </source>
</evidence>
<dbReference type="InterPro" id="IPR000933">
    <property type="entry name" value="Glyco_hydro_29"/>
</dbReference>
<comment type="function">
    <text evidence="1">Alpha-L-fucosidase is responsible for hydrolyzing the alpha-1,6-linked fucose joined to the reducing-end N-acetylglucosamine of the carbohydrate moieties of glycoproteins.</text>
</comment>
<keyword evidence="4 7" id="KW-0732">Signal</keyword>
<feature type="domain" description="Glycoside hydrolase family 29 N-terminal" evidence="8">
    <location>
        <begin position="49"/>
        <end position="393"/>
    </location>
</feature>
<evidence type="ECO:0000256" key="3">
    <source>
        <dbReference type="ARBA" id="ARBA00012662"/>
    </source>
</evidence>
<dbReference type="InterPro" id="IPR057739">
    <property type="entry name" value="Glyco_hydro_29_N"/>
</dbReference>
<dbReference type="InterPro" id="IPR013780">
    <property type="entry name" value="Glyco_hydro_b"/>
</dbReference>
<proteinExistence type="inferred from homology"/>
<dbReference type="InterPro" id="IPR016286">
    <property type="entry name" value="FUC_metazoa-typ"/>
</dbReference>
<organism evidence="9 10">
    <name type="scientific">Amycolatopsis echigonensis</name>
    <dbReference type="NCBI Taxonomy" id="2576905"/>
    <lineage>
        <taxon>Bacteria</taxon>
        <taxon>Bacillati</taxon>
        <taxon>Actinomycetota</taxon>
        <taxon>Actinomycetes</taxon>
        <taxon>Pseudonocardiales</taxon>
        <taxon>Pseudonocardiaceae</taxon>
        <taxon>Amycolatopsis</taxon>
    </lineage>
</organism>
<comment type="similarity">
    <text evidence="2">Belongs to the glycosyl hydrolase 29 family.</text>
</comment>
<dbReference type="GO" id="GO:0004560">
    <property type="term" value="F:alpha-L-fucosidase activity"/>
    <property type="evidence" value="ECO:0007669"/>
    <property type="project" value="InterPro"/>
</dbReference>
<dbReference type="InterPro" id="IPR006311">
    <property type="entry name" value="TAT_signal"/>
</dbReference>
<dbReference type="Gene3D" id="2.60.40.1180">
    <property type="entry name" value="Golgi alpha-mannosidase II"/>
    <property type="match status" value="1"/>
</dbReference>
<dbReference type="PROSITE" id="PS51318">
    <property type="entry name" value="TAT"/>
    <property type="match status" value="1"/>
</dbReference>
<dbReference type="GO" id="GO:0005764">
    <property type="term" value="C:lysosome"/>
    <property type="evidence" value="ECO:0007669"/>
    <property type="project" value="TreeGrafter"/>
</dbReference>
<evidence type="ECO:0000259" key="8">
    <source>
        <dbReference type="Pfam" id="PF01120"/>
    </source>
</evidence>
<gene>
    <name evidence="9" type="ORF">H5411_07965</name>
</gene>
<sequence length="489" mass="55086">MAKTSDDRRRDGSRCVMDQAGISRRSVLAAAGAAGLLGLAATHAQAAPAATPWYPSAKFGIFIHWGVYSAAAWGDAKHAAEWYLYAMNVTDPARGTGTRDHHLKTYGADFAYDQFIRRFTARRYDPHSWVRLFEQAGARYFVLTSKHHDGFQLFRNTASDRNSVRLGPGRDLVGELFSAAAHSPLKRGLYYSLGEFYNPALGTAPRNPYTGAEIPYTGYRPVTDYVTQYEHVHLKTLIDHYDPDVLWADGQGYHEFGGGPIFRPKTWDWRSDEILSYYYRNAADRPRPKSVLANDRFEASHADFATVEGDNKKYVLRPDPWEACLNIGKSWGYNENEDPAKIKSSVQLLRLLAEVVSKNGNLLLNIGPREDGTIADWMSSRLLDMGRWLRLNGRAIYGSTPWTRAMDGDLCYTRTRGAFNLIPLHWPDGRLLVPDDVPISARSRIRLLGGHSGPLPWTRTEQGIVIEVPRRRTDGFTEEFPAVLSVTDW</sequence>
<dbReference type="EC" id="3.2.1.51" evidence="3"/>
<dbReference type="PANTHER" id="PTHR10030:SF37">
    <property type="entry name" value="ALPHA-L-FUCOSIDASE-RELATED"/>
    <property type="match status" value="1"/>
</dbReference>
<dbReference type="Pfam" id="PF01120">
    <property type="entry name" value="Alpha_L_fucos"/>
    <property type="match status" value="1"/>
</dbReference>
<dbReference type="SUPFAM" id="SSF51445">
    <property type="entry name" value="(Trans)glycosidases"/>
    <property type="match status" value="1"/>
</dbReference>
<evidence type="ECO:0000256" key="2">
    <source>
        <dbReference type="ARBA" id="ARBA00007951"/>
    </source>
</evidence>